<dbReference type="Gene3D" id="3.90.550.10">
    <property type="entry name" value="Spore Coat Polysaccharide Biosynthesis Protein SpsA, Chain A"/>
    <property type="match status" value="1"/>
</dbReference>
<dbReference type="GO" id="GO:0005886">
    <property type="term" value="C:plasma membrane"/>
    <property type="evidence" value="ECO:0007669"/>
    <property type="project" value="UniProtKB-SubCell"/>
</dbReference>
<dbReference type="PANTHER" id="PTHR43646:SF2">
    <property type="entry name" value="GLYCOSYLTRANSFERASE 2-LIKE DOMAIN-CONTAINING PROTEIN"/>
    <property type="match status" value="1"/>
</dbReference>
<dbReference type="EMBL" id="CP002467">
    <property type="protein sequence ID" value="ADV81889.1"/>
    <property type="molecule type" value="Genomic_DNA"/>
</dbReference>
<evidence type="ECO:0000256" key="3">
    <source>
        <dbReference type="ARBA" id="ARBA00022676"/>
    </source>
</evidence>
<feature type="transmembrane region" description="Helical" evidence="6">
    <location>
        <begin position="310"/>
        <end position="330"/>
    </location>
</feature>
<dbReference type="CDD" id="cd00761">
    <property type="entry name" value="Glyco_tranf_GTA_type"/>
    <property type="match status" value="1"/>
</dbReference>
<dbReference type="PANTHER" id="PTHR43646">
    <property type="entry name" value="GLYCOSYLTRANSFERASE"/>
    <property type="match status" value="1"/>
</dbReference>
<proteinExistence type="predicted"/>
<dbReference type="KEGG" id="tsa:AciPR4_1058"/>
<evidence type="ECO:0000256" key="1">
    <source>
        <dbReference type="ARBA" id="ARBA00004236"/>
    </source>
</evidence>
<dbReference type="GO" id="GO:0016757">
    <property type="term" value="F:glycosyltransferase activity"/>
    <property type="evidence" value="ECO:0007669"/>
    <property type="project" value="UniProtKB-KW"/>
</dbReference>
<feature type="domain" description="Glycosyltransferase 2-like" evidence="7">
    <location>
        <begin position="12"/>
        <end position="155"/>
    </location>
</feature>
<keyword evidence="5 6" id="KW-0472">Membrane</keyword>
<dbReference type="eggNOG" id="COG1215">
    <property type="taxonomic scope" value="Bacteria"/>
</dbReference>
<evidence type="ECO:0000256" key="2">
    <source>
        <dbReference type="ARBA" id="ARBA00022475"/>
    </source>
</evidence>
<evidence type="ECO:0000256" key="6">
    <source>
        <dbReference type="SAM" id="Phobius"/>
    </source>
</evidence>
<dbReference type="SUPFAM" id="SSF53448">
    <property type="entry name" value="Nucleotide-diphospho-sugar transferases"/>
    <property type="match status" value="1"/>
</dbReference>
<evidence type="ECO:0000313" key="9">
    <source>
        <dbReference type="Proteomes" id="UP000006844"/>
    </source>
</evidence>
<dbReference type="STRING" id="401053.AciPR4_1058"/>
<evidence type="ECO:0000259" key="7">
    <source>
        <dbReference type="Pfam" id="PF00535"/>
    </source>
</evidence>
<name>E8UX02_TERSS</name>
<evidence type="ECO:0000256" key="4">
    <source>
        <dbReference type="ARBA" id="ARBA00022679"/>
    </source>
</evidence>
<keyword evidence="2" id="KW-1003">Cell membrane</keyword>
<reference evidence="8 9" key="1">
    <citation type="journal article" date="2012" name="Stand. Genomic Sci.">
        <title>Complete genome sequence of Terriglobus saanensis type strain SP1PR4(T), an Acidobacteria from tundra soil.</title>
        <authorList>
            <person name="Rawat S.R."/>
            <person name="Mannisto M.K."/>
            <person name="Starovoytov V."/>
            <person name="Goodwin L."/>
            <person name="Nolan M."/>
            <person name="Hauser L."/>
            <person name="Land M."/>
            <person name="Davenport K.W."/>
            <person name="Woyke T."/>
            <person name="Haggblom M.M."/>
        </authorList>
    </citation>
    <scope>NUCLEOTIDE SEQUENCE</scope>
    <source>
        <strain evidence="9">ATCC BAA-1853 / DSM 23119 / SP1PR4</strain>
    </source>
</reference>
<accession>E8UX02</accession>
<protein>
    <submittedName>
        <fullName evidence="8">Glycosyl transferase family 2</fullName>
    </submittedName>
</protein>
<dbReference type="HOGENOM" id="CLU_038143_0_0_0"/>
<keyword evidence="9" id="KW-1185">Reference proteome</keyword>
<dbReference type="Proteomes" id="UP000006844">
    <property type="component" value="Chromosome"/>
</dbReference>
<keyword evidence="3" id="KW-0328">Glycosyltransferase</keyword>
<feature type="transmembrane region" description="Helical" evidence="6">
    <location>
        <begin position="265"/>
        <end position="285"/>
    </location>
</feature>
<dbReference type="OrthoDB" id="9806525at2"/>
<dbReference type="InterPro" id="IPR029044">
    <property type="entry name" value="Nucleotide-diphossugar_trans"/>
</dbReference>
<dbReference type="AlphaFoldDB" id="E8UX02"/>
<evidence type="ECO:0000256" key="5">
    <source>
        <dbReference type="ARBA" id="ARBA00023136"/>
    </source>
</evidence>
<gene>
    <name evidence="8" type="ordered locus">AciPR4_1058</name>
</gene>
<comment type="subcellular location">
    <subcellularLocation>
        <location evidence="1">Cell membrane</location>
    </subcellularLocation>
</comment>
<keyword evidence="4 8" id="KW-0808">Transferase</keyword>
<keyword evidence="6" id="KW-1133">Transmembrane helix</keyword>
<dbReference type="InterPro" id="IPR001173">
    <property type="entry name" value="Glyco_trans_2-like"/>
</dbReference>
<dbReference type="RefSeq" id="WP_013567622.1">
    <property type="nucleotide sequence ID" value="NC_014963.1"/>
</dbReference>
<dbReference type="Pfam" id="PF00535">
    <property type="entry name" value="Glycos_transf_2"/>
    <property type="match status" value="1"/>
</dbReference>
<evidence type="ECO:0000313" key="8">
    <source>
        <dbReference type="EMBL" id="ADV81889.1"/>
    </source>
</evidence>
<sequence length="351" mass="39467">MEERETKPKVVCVLVPARNEERNLRTCVESLIAQSEATFALDQDWSIVIVDDHSTDDTLKIARSLAAEHPGILVLKAPELKRERHGFTGKNNALWFGAQDDTAKTSEWLLFTDADTVHEEGSLHRAITEAERHELAMLSYSPRQVTTGLVQRAVMPLVFSELASVYPPKKINDPSSPIAAANGQFLLANREVYFEVGGHRAVADKVLEDVALARLIKRRHAIRLRYAPDAVSARMYEGIGDMWAGWTKNLALLFGNPLFLAANRLLDFLLLFGLPVAAILLPMTYQKAAAGLLFVRVLFRYYNRVSRSNFPLIDLLLSVLALPVFAAMLVRSWQKVTLLKRVEWKGREYTT</sequence>
<organism evidence="8 9">
    <name type="scientific">Terriglobus saanensis (strain ATCC BAA-1853 / DSM 23119 / SP1PR4)</name>
    <dbReference type="NCBI Taxonomy" id="401053"/>
    <lineage>
        <taxon>Bacteria</taxon>
        <taxon>Pseudomonadati</taxon>
        <taxon>Acidobacteriota</taxon>
        <taxon>Terriglobia</taxon>
        <taxon>Terriglobales</taxon>
        <taxon>Acidobacteriaceae</taxon>
        <taxon>Terriglobus</taxon>
    </lineage>
</organism>
<keyword evidence="6" id="KW-0812">Transmembrane</keyword>